<dbReference type="InterPro" id="IPR006614">
    <property type="entry name" value="Peroxin/Ferlin"/>
</dbReference>
<evidence type="ECO:0000256" key="2">
    <source>
        <dbReference type="ARBA" id="ARBA00022692"/>
    </source>
</evidence>
<keyword evidence="10" id="KW-1185">Reference proteome</keyword>
<sequence>MTTINSHWVNDVVLPVKKKPVYATFSKDTPLEPSSTPSSLNKVNLFASTPPSVTRSIILVRPLLEWTNWFLSLLTWTSNNPWSSFLLVICWWILVFNIEMLIVFAPLVVIFIMAFLYIKKRKDLKLEQNKVYTQNDLDIFIQQTDFFKERVSILTNSINEIRAFLNWSSPELSVTIVIRLLFIYPFWVAILLFLVSPRQMIFSIVTIIFIWHAPWIKGTRLILWRSRLVRIIVGEVVGINFIPRQSKIMQGLSERKMQNELEVSDEAVKYTFILWENQRKWLGFGWTCSMFPHERTPWTDEDGYPSTNPDSFPLPKDKIAIRIDPQTGLKEKYKTYWEWIDKSWTIEHSDSGDKDSEGWVYTDNLWKKESSKDDFRKYTRRRKWIRDAELLEVIYEMKDNIEAENNDTPKKPSDNNDNVSETLLKNTGLDN</sequence>
<reference evidence="9" key="1">
    <citation type="submission" date="2020-06" db="EMBL/GenBank/DDBJ databases">
        <title>Genomes of multiple members of Pneumocystis genus reveal paths to human pathogen Pneumocystis jirovecii.</title>
        <authorList>
            <person name="Cisse O.H."/>
            <person name="Ma L."/>
            <person name="Dekker J."/>
            <person name="Khil P."/>
            <person name="Jo J."/>
            <person name="Brenchley J."/>
            <person name="Blair R."/>
            <person name="Pahar B."/>
            <person name="Chabe M."/>
            <person name="Van Rompay K.A."/>
            <person name="Keesler R."/>
            <person name="Sukura A."/>
            <person name="Hirsch V."/>
            <person name="Kutty G."/>
            <person name="Liu Y."/>
            <person name="Peng L."/>
            <person name="Chen J."/>
            <person name="Song J."/>
            <person name="Weissenbacher-Lang C."/>
            <person name="Xu J."/>
            <person name="Upham N.S."/>
            <person name="Stajich J.E."/>
            <person name="Cuomo C.A."/>
            <person name="Cushion M.T."/>
            <person name="Kovacs J.A."/>
        </authorList>
    </citation>
    <scope>NUCLEOTIDE SEQUENCE</scope>
    <source>
        <strain evidence="9">2A</strain>
    </source>
</reference>
<name>A0A899FWG2_9ASCO</name>
<accession>A0A899FWG2</accession>
<dbReference type="SMART" id="SM00693">
    <property type="entry name" value="DysFN"/>
    <property type="match status" value="1"/>
</dbReference>
<evidence type="ECO:0000259" key="8">
    <source>
        <dbReference type="SMART" id="SM00694"/>
    </source>
</evidence>
<dbReference type="OrthoDB" id="5586090at2759"/>
<evidence type="ECO:0000313" key="10">
    <source>
        <dbReference type="Proteomes" id="UP000663699"/>
    </source>
</evidence>
<dbReference type="GO" id="GO:0005778">
    <property type="term" value="C:peroxisomal membrane"/>
    <property type="evidence" value="ECO:0007669"/>
    <property type="project" value="UniProtKB-ARBA"/>
</dbReference>
<organism evidence="9 10">
    <name type="scientific">Pneumocystis wakefieldiae</name>
    <dbReference type="NCBI Taxonomy" id="38082"/>
    <lineage>
        <taxon>Eukaryota</taxon>
        <taxon>Fungi</taxon>
        <taxon>Dikarya</taxon>
        <taxon>Ascomycota</taxon>
        <taxon>Taphrinomycotina</taxon>
        <taxon>Pneumocystomycetes</taxon>
        <taxon>Pneumocystaceae</taxon>
        <taxon>Pneumocystis</taxon>
    </lineage>
</organism>
<dbReference type="GO" id="GO:0012505">
    <property type="term" value="C:endomembrane system"/>
    <property type="evidence" value="ECO:0007669"/>
    <property type="project" value="UniProtKB-SubCell"/>
</dbReference>
<protein>
    <recommendedName>
        <fullName evidence="7 8">Peroxin/Ferlin domain-containing protein</fullName>
    </recommendedName>
</protein>
<evidence type="ECO:0000256" key="4">
    <source>
        <dbReference type="ARBA" id="ARBA00023136"/>
    </source>
</evidence>
<feature type="transmembrane region" description="Helical" evidence="6">
    <location>
        <begin position="85"/>
        <end position="118"/>
    </location>
</feature>
<evidence type="ECO:0000256" key="5">
    <source>
        <dbReference type="SAM" id="MobiDB-lite"/>
    </source>
</evidence>
<feature type="compositionally biased region" description="Basic and acidic residues" evidence="5">
    <location>
        <begin position="401"/>
        <end position="414"/>
    </location>
</feature>
<dbReference type="InterPro" id="IPR052646">
    <property type="entry name" value="Peroxisomal_PEX28-32"/>
</dbReference>
<feature type="domain" description="Peroxin/Ferlin" evidence="8">
    <location>
        <begin position="358"/>
        <end position="391"/>
    </location>
</feature>
<comment type="subcellular location">
    <subcellularLocation>
        <location evidence="1">Endomembrane system</location>
        <topology evidence="1">Multi-pass membrane protein</topology>
    </subcellularLocation>
</comment>
<dbReference type="EMBL" id="CP054534">
    <property type="protein sequence ID" value="QSL64645.1"/>
    <property type="molecule type" value="Genomic_DNA"/>
</dbReference>
<keyword evidence="3 6" id="KW-1133">Transmembrane helix</keyword>
<dbReference type="GO" id="GO:0007031">
    <property type="term" value="P:peroxisome organization"/>
    <property type="evidence" value="ECO:0007669"/>
    <property type="project" value="TreeGrafter"/>
</dbReference>
<dbReference type="PANTHER" id="PTHR31679">
    <property type="entry name" value="PEROXISOMAL MEMBRANE PROTEIN PEX30-RELATED"/>
    <property type="match status" value="1"/>
</dbReference>
<dbReference type="Proteomes" id="UP000663699">
    <property type="component" value="Chromosome 3"/>
</dbReference>
<feature type="domain" description="Peroxin/Ferlin" evidence="7">
    <location>
        <begin position="267"/>
        <end position="347"/>
    </location>
</feature>
<gene>
    <name evidence="9" type="ORF">MERGE_001947</name>
</gene>
<keyword evidence="4 6" id="KW-0472">Membrane</keyword>
<evidence type="ECO:0000256" key="1">
    <source>
        <dbReference type="ARBA" id="ARBA00004127"/>
    </source>
</evidence>
<feature type="region of interest" description="Disordered" evidence="5">
    <location>
        <begin position="401"/>
        <end position="431"/>
    </location>
</feature>
<dbReference type="Pfam" id="PF06398">
    <property type="entry name" value="Pex24p"/>
    <property type="match status" value="1"/>
</dbReference>
<keyword evidence="2 6" id="KW-0812">Transmembrane</keyword>
<proteinExistence type="predicted"/>
<dbReference type="AlphaFoldDB" id="A0A899FWG2"/>
<feature type="transmembrane region" description="Helical" evidence="6">
    <location>
        <begin position="172"/>
        <end position="194"/>
    </location>
</feature>
<feature type="compositionally biased region" description="Polar residues" evidence="5">
    <location>
        <begin position="415"/>
        <end position="431"/>
    </location>
</feature>
<evidence type="ECO:0000256" key="6">
    <source>
        <dbReference type="SAM" id="Phobius"/>
    </source>
</evidence>
<evidence type="ECO:0000259" key="7">
    <source>
        <dbReference type="SMART" id="SM00693"/>
    </source>
</evidence>
<feature type="transmembrane region" description="Helical" evidence="6">
    <location>
        <begin position="200"/>
        <end position="216"/>
    </location>
</feature>
<dbReference type="PANTHER" id="PTHR31679:SF2">
    <property type="entry name" value="PEROXISOMAL MEMBRANE PROTEIN PEX30-RELATED"/>
    <property type="match status" value="1"/>
</dbReference>
<dbReference type="InterPro" id="IPR010482">
    <property type="entry name" value="TECPR1-like_DysF"/>
</dbReference>
<dbReference type="SMART" id="SM00694">
    <property type="entry name" value="DysFC"/>
    <property type="match status" value="1"/>
</dbReference>
<evidence type="ECO:0000313" key="9">
    <source>
        <dbReference type="EMBL" id="QSL64645.1"/>
    </source>
</evidence>
<evidence type="ECO:0000256" key="3">
    <source>
        <dbReference type="ARBA" id="ARBA00022989"/>
    </source>
</evidence>